<proteinExistence type="inferred from homology"/>
<protein>
    <recommendedName>
        <fullName evidence="3 6">DNA polymerase alpha subunit B</fullName>
    </recommendedName>
</protein>
<dbReference type="InterPro" id="IPR016722">
    <property type="entry name" value="DNA_pol_alpha_bsu"/>
</dbReference>
<name>A0A316UWY3_9BASI</name>
<dbReference type="OrthoDB" id="336885at2759"/>
<dbReference type="Proteomes" id="UP000245884">
    <property type="component" value="Unassembled WGS sequence"/>
</dbReference>
<evidence type="ECO:0000259" key="9">
    <source>
        <dbReference type="Pfam" id="PF22062"/>
    </source>
</evidence>
<feature type="domain" description="DNA polymerase alpha/delta/epsilon subunit B" evidence="8">
    <location>
        <begin position="413"/>
        <end position="649"/>
    </location>
</feature>
<reference evidence="10 11" key="1">
    <citation type="journal article" date="2018" name="Mol. Biol. Evol.">
        <title>Broad Genomic Sampling Reveals a Smut Pathogenic Ancestry of the Fungal Clade Ustilaginomycotina.</title>
        <authorList>
            <person name="Kijpornyongpan T."/>
            <person name="Mondo S.J."/>
            <person name="Barry K."/>
            <person name="Sandor L."/>
            <person name="Lee J."/>
            <person name="Lipzen A."/>
            <person name="Pangilinan J."/>
            <person name="LaButti K."/>
            <person name="Hainaut M."/>
            <person name="Henrissat B."/>
            <person name="Grigoriev I.V."/>
            <person name="Spatafora J.W."/>
            <person name="Aime M.C."/>
        </authorList>
    </citation>
    <scope>NUCLEOTIDE SEQUENCE [LARGE SCALE GENOMIC DNA]</scope>
    <source>
        <strain evidence="10 11">MCA 5214</strain>
    </source>
</reference>
<evidence type="ECO:0000256" key="5">
    <source>
        <dbReference type="ARBA" id="ARBA00023242"/>
    </source>
</evidence>
<evidence type="ECO:0000256" key="3">
    <source>
        <dbReference type="ARBA" id="ARBA00018596"/>
    </source>
</evidence>
<evidence type="ECO:0000256" key="6">
    <source>
        <dbReference type="PIRNR" id="PIRNR018300"/>
    </source>
</evidence>
<evidence type="ECO:0000313" key="10">
    <source>
        <dbReference type="EMBL" id="PWN29817.1"/>
    </source>
</evidence>
<dbReference type="PANTHER" id="PTHR23061">
    <property type="entry name" value="DNA POLYMERASE 2 ALPHA 70 KDA SUBUNIT"/>
    <property type="match status" value="1"/>
</dbReference>
<comment type="function">
    <text evidence="6">Accessory subunit of the DNA polymerase alpha complex (also known as the alpha DNA polymerase-primase complex) which plays an essential role in the initiation of DNA synthesis.</text>
</comment>
<sequence>MSEDVARNGLVEQFGRPLADHADSMTECLSLLRLYSLTPQTLFYRWEAFALSSLPSEARANPTLQDFRALRQHLQSSLETANASSSSAGAYAQTPKKDGLAGFGAGSAGRTGGASARKMMGLGGLMGSAPSSTSMQTPSRPSALSRGSRPTAGGVGDDSMEMDDSPLRPGAARANGGQQSSGPAGAWHATQTLNSKIPASNGDESRGSSSRVALAVGTDPRKWQYRYMFERGGERGEALDDSLESYSSLILETYNISEEDLGDPSHTHQQSVYVVGRITPNLTAMTAKASDNTAATAGGLPRLKPSADGILIESSKLQGAGARVPIRFEKDCTIRRPPGDMDADSGPSSPAELLGLFPGQVLCLKGRNGGGSVFGVEEVLLLPSLYQASTAPSRLLELQHTAPNHLRGQALNIAVASGPYTAEMDLDFAPWHALMDNVAREAVDVLVLLGPFIPLSHPLLPTSQHLPADLFKQHFASRLNSLTSPSGSAGTTPILLPSVLDALTSHAAWPQPKYDAAELGLSKKTKLLPNPCLFSVNEVVVGVSTADVLRDLRGEELVVRLKNAAAQTGGATPPTPQKEDVIARAVRHIMSQRSFYPLFPPPQPRPAPGASSEEAPLPLSLPHQHLALWQSVTPDVLLLPSCSLAPFAKIVDGTIVINPGPAAGGGDEGQSQEEGKAAKLTILPLSRAELEQQVNAEDEPRGHDVWSRTRVDLLGVPLRR</sequence>
<dbReference type="STRING" id="1569628.A0A316UWY3"/>
<dbReference type="Gene3D" id="3.60.21.60">
    <property type="match status" value="2"/>
</dbReference>
<keyword evidence="11" id="KW-1185">Reference proteome</keyword>
<dbReference type="PANTHER" id="PTHR23061:SF12">
    <property type="entry name" value="DNA POLYMERASE ALPHA SUBUNIT B"/>
    <property type="match status" value="1"/>
</dbReference>
<evidence type="ECO:0000259" key="8">
    <source>
        <dbReference type="Pfam" id="PF04042"/>
    </source>
</evidence>
<dbReference type="RefSeq" id="XP_025364429.1">
    <property type="nucleotide sequence ID" value="XM_025507669.1"/>
</dbReference>
<feature type="compositionally biased region" description="Gly residues" evidence="7">
    <location>
        <begin position="101"/>
        <end position="112"/>
    </location>
</feature>
<dbReference type="InterPro" id="IPR054300">
    <property type="entry name" value="OB_DPOA2"/>
</dbReference>
<evidence type="ECO:0000256" key="1">
    <source>
        <dbReference type="ARBA" id="ARBA00004123"/>
    </source>
</evidence>
<comment type="subcellular location">
    <subcellularLocation>
        <location evidence="1 6">Nucleus</location>
    </subcellularLocation>
</comment>
<feature type="domain" description="DNA polymerase alpha subunit B OB" evidence="9">
    <location>
        <begin position="237"/>
        <end position="329"/>
    </location>
</feature>
<evidence type="ECO:0000256" key="7">
    <source>
        <dbReference type="SAM" id="MobiDB-lite"/>
    </source>
</evidence>
<evidence type="ECO:0000256" key="4">
    <source>
        <dbReference type="ARBA" id="ARBA00022705"/>
    </source>
</evidence>
<dbReference type="AlphaFoldDB" id="A0A316UWY3"/>
<dbReference type="GeneID" id="37029492"/>
<dbReference type="GO" id="GO:0006270">
    <property type="term" value="P:DNA replication initiation"/>
    <property type="evidence" value="ECO:0007669"/>
    <property type="project" value="TreeGrafter"/>
</dbReference>
<dbReference type="PIRSF" id="PIRSF018300">
    <property type="entry name" value="DNA_pol_alph_2"/>
    <property type="match status" value="1"/>
</dbReference>
<gene>
    <name evidence="10" type="ORF">BDZ90DRAFT_249724</name>
</gene>
<accession>A0A316UWY3</accession>
<feature type="compositionally biased region" description="Low complexity" evidence="7">
    <location>
        <begin position="78"/>
        <end position="92"/>
    </location>
</feature>
<keyword evidence="4 6" id="KW-0235">DNA replication</keyword>
<dbReference type="GO" id="GO:0005658">
    <property type="term" value="C:alpha DNA polymerase:primase complex"/>
    <property type="evidence" value="ECO:0007669"/>
    <property type="project" value="TreeGrafter"/>
</dbReference>
<feature type="region of interest" description="Disordered" evidence="7">
    <location>
        <begin position="78"/>
        <end position="186"/>
    </location>
</feature>
<organism evidence="10 11">
    <name type="scientific">Jaminaea rosea</name>
    <dbReference type="NCBI Taxonomy" id="1569628"/>
    <lineage>
        <taxon>Eukaryota</taxon>
        <taxon>Fungi</taxon>
        <taxon>Dikarya</taxon>
        <taxon>Basidiomycota</taxon>
        <taxon>Ustilaginomycotina</taxon>
        <taxon>Exobasidiomycetes</taxon>
        <taxon>Microstromatales</taxon>
        <taxon>Microstromatales incertae sedis</taxon>
        <taxon>Jaminaea</taxon>
    </lineage>
</organism>
<feature type="region of interest" description="Disordered" evidence="7">
    <location>
        <begin position="598"/>
        <end position="617"/>
    </location>
</feature>
<dbReference type="InterPro" id="IPR007185">
    <property type="entry name" value="DNA_pol_a/d/e_bsu"/>
</dbReference>
<keyword evidence="5 6" id="KW-0539">Nucleus</keyword>
<dbReference type="EMBL" id="KZ819663">
    <property type="protein sequence ID" value="PWN29817.1"/>
    <property type="molecule type" value="Genomic_DNA"/>
</dbReference>
<dbReference type="Pfam" id="PF04042">
    <property type="entry name" value="DNA_pol_E_B"/>
    <property type="match status" value="1"/>
</dbReference>
<feature type="compositionally biased region" description="Pro residues" evidence="7">
    <location>
        <begin position="598"/>
        <end position="607"/>
    </location>
</feature>
<evidence type="ECO:0000313" key="11">
    <source>
        <dbReference type="Proteomes" id="UP000245884"/>
    </source>
</evidence>
<dbReference type="GO" id="GO:0003677">
    <property type="term" value="F:DNA binding"/>
    <property type="evidence" value="ECO:0007669"/>
    <property type="project" value="InterPro"/>
</dbReference>
<comment type="similarity">
    <text evidence="2 6">Belongs to the DNA polymerase alpha subunit B family.</text>
</comment>
<feature type="compositionally biased region" description="Polar residues" evidence="7">
    <location>
        <begin position="129"/>
        <end position="142"/>
    </location>
</feature>
<evidence type="ECO:0000256" key="2">
    <source>
        <dbReference type="ARBA" id="ARBA00007299"/>
    </source>
</evidence>
<dbReference type="Pfam" id="PF22062">
    <property type="entry name" value="OB_DPOA2"/>
    <property type="match status" value="1"/>
</dbReference>